<dbReference type="SUPFAM" id="SSF46785">
    <property type="entry name" value="Winged helix' DNA-binding domain"/>
    <property type="match status" value="1"/>
</dbReference>
<name>A0A521B706_9SPHI</name>
<dbReference type="Pfam" id="PF01638">
    <property type="entry name" value="HxlR"/>
    <property type="match status" value="1"/>
</dbReference>
<dbReference type="Gene3D" id="1.10.10.10">
    <property type="entry name" value="Winged helix-like DNA-binding domain superfamily/Winged helix DNA-binding domain"/>
    <property type="match status" value="1"/>
</dbReference>
<dbReference type="InterPro" id="IPR002577">
    <property type="entry name" value="HTH_HxlR"/>
</dbReference>
<dbReference type="PANTHER" id="PTHR33204:SF18">
    <property type="entry name" value="TRANSCRIPTIONAL REGULATORY PROTEIN"/>
    <property type="match status" value="1"/>
</dbReference>
<evidence type="ECO:0000256" key="2">
    <source>
        <dbReference type="ARBA" id="ARBA00023125"/>
    </source>
</evidence>
<feature type="domain" description="HTH hxlR-type" evidence="4">
    <location>
        <begin position="10"/>
        <end position="109"/>
    </location>
</feature>
<organism evidence="5 6">
    <name type="scientific">Pedobacter westerhofensis</name>
    <dbReference type="NCBI Taxonomy" id="425512"/>
    <lineage>
        <taxon>Bacteria</taxon>
        <taxon>Pseudomonadati</taxon>
        <taxon>Bacteroidota</taxon>
        <taxon>Sphingobacteriia</taxon>
        <taxon>Sphingobacteriales</taxon>
        <taxon>Sphingobacteriaceae</taxon>
        <taxon>Pedobacter</taxon>
    </lineage>
</organism>
<dbReference type="InterPro" id="IPR036390">
    <property type="entry name" value="WH_DNA-bd_sf"/>
</dbReference>
<keyword evidence="6" id="KW-1185">Reference proteome</keyword>
<reference evidence="5 6" key="1">
    <citation type="submission" date="2017-05" db="EMBL/GenBank/DDBJ databases">
        <authorList>
            <person name="Varghese N."/>
            <person name="Submissions S."/>
        </authorList>
    </citation>
    <scope>NUCLEOTIDE SEQUENCE [LARGE SCALE GENOMIC DNA]</scope>
    <source>
        <strain evidence="5 6">DSM 19036</strain>
    </source>
</reference>
<dbReference type="AlphaFoldDB" id="A0A521B706"/>
<proteinExistence type="predicted"/>
<gene>
    <name evidence="5" type="ORF">SAMN06265348_10266</name>
</gene>
<dbReference type="PROSITE" id="PS51118">
    <property type="entry name" value="HTH_HXLR"/>
    <property type="match status" value="1"/>
</dbReference>
<evidence type="ECO:0000256" key="3">
    <source>
        <dbReference type="ARBA" id="ARBA00023163"/>
    </source>
</evidence>
<keyword evidence="3" id="KW-0804">Transcription</keyword>
<dbReference type="InterPro" id="IPR036388">
    <property type="entry name" value="WH-like_DNA-bd_sf"/>
</dbReference>
<dbReference type="PANTHER" id="PTHR33204">
    <property type="entry name" value="TRANSCRIPTIONAL REGULATOR, MARR FAMILY"/>
    <property type="match status" value="1"/>
</dbReference>
<dbReference type="RefSeq" id="WP_142526766.1">
    <property type="nucleotide sequence ID" value="NZ_CBCSJO010000003.1"/>
</dbReference>
<dbReference type="Proteomes" id="UP000320300">
    <property type="component" value="Unassembled WGS sequence"/>
</dbReference>
<accession>A0A521B706</accession>
<evidence type="ECO:0000313" key="6">
    <source>
        <dbReference type="Proteomes" id="UP000320300"/>
    </source>
</evidence>
<evidence type="ECO:0000259" key="4">
    <source>
        <dbReference type="PROSITE" id="PS51118"/>
    </source>
</evidence>
<dbReference type="GO" id="GO:0003677">
    <property type="term" value="F:DNA binding"/>
    <property type="evidence" value="ECO:0007669"/>
    <property type="project" value="UniProtKB-KW"/>
</dbReference>
<keyword evidence="2" id="KW-0238">DNA-binding</keyword>
<protein>
    <submittedName>
        <fullName evidence="5">Transcriptional regulator, HxlR family</fullName>
    </submittedName>
</protein>
<keyword evidence="1" id="KW-0805">Transcription regulation</keyword>
<dbReference type="EMBL" id="FXTN01000002">
    <property type="protein sequence ID" value="SMO42884.1"/>
    <property type="molecule type" value="Genomic_DNA"/>
</dbReference>
<sequence length="143" mass="16073">MKANHLRSDCSICYALDIFGDKWTLLILRDMLFEGKSSFSEFKASEEKIATNILTDRLKTLDAEGFLIKTASAANKAKYLYSLTDKSIDLLPVFVELFSWGDKYRPASPSCNPVYKRLKANNSPAIAEYAQELKQHRDAVLGG</sequence>
<dbReference type="OrthoDB" id="9791143at2"/>
<evidence type="ECO:0000256" key="1">
    <source>
        <dbReference type="ARBA" id="ARBA00023015"/>
    </source>
</evidence>
<evidence type="ECO:0000313" key="5">
    <source>
        <dbReference type="EMBL" id="SMO42884.1"/>
    </source>
</evidence>